<dbReference type="Pfam" id="PF11957">
    <property type="entry name" value="efThoc1"/>
    <property type="match status" value="1"/>
</dbReference>
<dbReference type="EMBL" id="CAJNRE010012609">
    <property type="protein sequence ID" value="CAF2111807.1"/>
    <property type="molecule type" value="Genomic_DNA"/>
</dbReference>
<evidence type="ECO:0008006" key="10">
    <source>
        <dbReference type="Google" id="ProtNLM"/>
    </source>
</evidence>
<dbReference type="GO" id="GO:0006406">
    <property type="term" value="P:mRNA export from nucleus"/>
    <property type="evidence" value="ECO:0007669"/>
    <property type="project" value="TreeGrafter"/>
</dbReference>
<evidence type="ECO:0000313" key="4">
    <source>
        <dbReference type="EMBL" id="CAF2111807.1"/>
    </source>
</evidence>
<proteinExistence type="predicted"/>
<dbReference type="EMBL" id="CAJNRF010018004">
    <property type="protein sequence ID" value="CAF2246031.1"/>
    <property type="molecule type" value="Genomic_DNA"/>
</dbReference>
<dbReference type="OrthoDB" id="10257415at2759"/>
<dbReference type="Proteomes" id="UP000663855">
    <property type="component" value="Unassembled WGS sequence"/>
</dbReference>
<comment type="caution">
    <text evidence="6">The sequence shown here is derived from an EMBL/GenBank/DDBJ whole genome shotgun (WGS) entry which is preliminary data.</text>
</comment>
<evidence type="ECO:0000313" key="5">
    <source>
        <dbReference type="EMBL" id="CAF2194435.1"/>
    </source>
</evidence>
<dbReference type="EMBL" id="CAJNOW010008208">
    <property type="protein sequence ID" value="CAF1532156.1"/>
    <property type="molecule type" value="Genomic_DNA"/>
</dbReference>
<dbReference type="Proteomes" id="UP000663824">
    <property type="component" value="Unassembled WGS sequence"/>
</dbReference>
<evidence type="ECO:0000256" key="1">
    <source>
        <dbReference type="SAM" id="MobiDB-lite"/>
    </source>
</evidence>
<feature type="region of interest" description="Disordered" evidence="1">
    <location>
        <begin position="553"/>
        <end position="639"/>
    </location>
</feature>
<gene>
    <name evidence="2" type="ORF">CJN711_LOCUS23176</name>
    <name evidence="3" type="ORF">KQP761_LOCUS16372</name>
    <name evidence="4" type="ORF">MBJ925_LOCUS24294</name>
    <name evidence="7" type="ORF">OVN521_LOCUS14126</name>
    <name evidence="6" type="ORF">WKI299_LOCUS36761</name>
    <name evidence="5" type="ORF">XDN619_LOCUS32462</name>
</gene>
<accession>A0A817ADM9</accession>
<evidence type="ECO:0000313" key="2">
    <source>
        <dbReference type="EMBL" id="CAF1424055.1"/>
    </source>
</evidence>
<protein>
    <recommendedName>
        <fullName evidence="10">THO complex subunit 1</fullName>
    </recommendedName>
</protein>
<evidence type="ECO:0000313" key="6">
    <source>
        <dbReference type="EMBL" id="CAF2246031.1"/>
    </source>
</evidence>
<dbReference type="AlphaFoldDB" id="A0A817ADM9"/>
<keyword evidence="9" id="KW-1185">Reference proteome</keyword>
<reference evidence="6" key="1">
    <citation type="submission" date="2021-02" db="EMBL/GenBank/DDBJ databases">
        <authorList>
            <person name="Nowell W R."/>
        </authorList>
    </citation>
    <scope>NUCLEOTIDE SEQUENCE</scope>
</reference>
<evidence type="ECO:0000313" key="3">
    <source>
        <dbReference type="EMBL" id="CAF1532156.1"/>
    </source>
</evidence>
<feature type="compositionally biased region" description="Basic and acidic residues" evidence="1">
    <location>
        <begin position="477"/>
        <end position="494"/>
    </location>
</feature>
<dbReference type="EMBL" id="CAJOBG010002114">
    <property type="protein sequence ID" value="CAF3984526.1"/>
    <property type="molecule type" value="Genomic_DNA"/>
</dbReference>
<dbReference type="Proteomes" id="UP000663856">
    <property type="component" value="Unassembled WGS sequence"/>
</dbReference>
<dbReference type="Proteomes" id="UP000663834">
    <property type="component" value="Unassembled WGS sequence"/>
</dbReference>
<feature type="compositionally biased region" description="Acidic residues" evidence="1">
    <location>
        <begin position="572"/>
        <end position="584"/>
    </location>
</feature>
<dbReference type="PANTHER" id="PTHR13265">
    <property type="entry name" value="THO COMPLEX SUBUNIT 1"/>
    <property type="match status" value="1"/>
</dbReference>
<dbReference type="EMBL" id="CAJNOV010010828">
    <property type="protein sequence ID" value="CAF1424055.1"/>
    <property type="molecule type" value="Genomic_DNA"/>
</dbReference>
<dbReference type="GO" id="GO:0000445">
    <property type="term" value="C:THO complex part of transcription export complex"/>
    <property type="evidence" value="ECO:0007669"/>
    <property type="project" value="TreeGrafter"/>
</dbReference>
<feature type="compositionally biased region" description="Low complexity" evidence="1">
    <location>
        <begin position="605"/>
        <end position="616"/>
    </location>
</feature>
<evidence type="ECO:0000313" key="8">
    <source>
        <dbReference type="Proteomes" id="UP000663856"/>
    </source>
</evidence>
<dbReference type="Proteomes" id="UP000663887">
    <property type="component" value="Unassembled WGS sequence"/>
</dbReference>
<sequence>MIEKNSSSFEFIRQNVEVDLKKYEWDTQKVREVINTSKSPEYRTAVEHAFRSVLFGLMEKQLETTHGTNLDDMETSTFVTDQFLTNVRKLIGFAIEAVDNELAAATMPVYLFNDLFTYTTIDISEQIFVVMEEKASTWRSTIFFQSVKNILLRMCNDLLKRLSKTQKTVFSGRILTFLAQLFPLNEKSGLNQIGHFNTENVTKLTKTKQATTPVEEVEKEKKMEVDEDGEIHDLHQKSSAEFYTNFWILQDFFSKPFQLWERTSWNTFVHNTNQVLDVFTNSQLDNVKTVASSDDSFFAKYLTSEKLLELQLNDVTFRQNILVQFLIIFQYLVLPVKFKQPQQSLNDEQSQWIKKATNQINDLLKQTGSNADVFTICIQHILKREEMWNLWKNNGCPDFSKAKLTFQKRTASQAAAPYRLSDNIRQSVQQASKRRTMNFEDLRNSSQQFIPSIRQFFEPMIEQLQTVTVKTPTTDSTDNKEQPTKDLEKEREKFLQQDPSLVWRALRLLARQSPYFFVHNTQTVPSMAQFLVSTCEKIRREYISLSTTATATSIASAAPTPPPATSTTHNEVDDEDTTMDDEPLENPPSTGENTNTDQEIEEETTTTTPTTTPTVPKVEEDDDDDNRDRRFSSTKRTTK</sequence>
<dbReference type="Proteomes" id="UP000663866">
    <property type="component" value="Unassembled WGS sequence"/>
</dbReference>
<evidence type="ECO:0000313" key="9">
    <source>
        <dbReference type="Proteomes" id="UP000663866"/>
    </source>
</evidence>
<evidence type="ECO:0000313" key="7">
    <source>
        <dbReference type="EMBL" id="CAF3984526.1"/>
    </source>
</evidence>
<feature type="region of interest" description="Disordered" evidence="1">
    <location>
        <begin position="469"/>
        <end position="494"/>
    </location>
</feature>
<dbReference type="InterPro" id="IPR021861">
    <property type="entry name" value="THO_THOC1"/>
</dbReference>
<dbReference type="EMBL" id="CAJNRG010016227">
    <property type="protein sequence ID" value="CAF2194435.1"/>
    <property type="molecule type" value="Genomic_DNA"/>
</dbReference>
<name>A0A817ADM9_9BILA</name>
<organism evidence="6 8">
    <name type="scientific">Rotaria magnacalcarata</name>
    <dbReference type="NCBI Taxonomy" id="392030"/>
    <lineage>
        <taxon>Eukaryota</taxon>
        <taxon>Metazoa</taxon>
        <taxon>Spiralia</taxon>
        <taxon>Gnathifera</taxon>
        <taxon>Rotifera</taxon>
        <taxon>Eurotatoria</taxon>
        <taxon>Bdelloidea</taxon>
        <taxon>Philodinida</taxon>
        <taxon>Philodinidae</taxon>
        <taxon>Rotaria</taxon>
    </lineage>
</organism>
<dbReference type="PANTHER" id="PTHR13265:SF0">
    <property type="entry name" value="HPR1"/>
    <property type="match status" value="1"/>
</dbReference>